<accession>G2I3N6</accession>
<dbReference type="Gene3D" id="3.40.50.720">
    <property type="entry name" value="NAD(P)-binding Rossmann-like Domain"/>
    <property type="match status" value="1"/>
</dbReference>
<comment type="similarity">
    <text evidence="1">Belongs to the short-chain dehydrogenases/reductases (SDR) family.</text>
</comment>
<keyword evidence="2" id="KW-0560">Oxidoreductase</keyword>
<sequence length="257" mass="26992">MMGRVSAKVALVTGAALGIGKATALLLAREGAKVVVADMKEQEGHAVVAEIEAAGGEALFVSLNVTVEEDWSKAMTAIKARFGRLDIAVNNAGIAYTGTVESTSLADWRRVQAVNLDGVFLGTRYAVEAMKPQGGGSIINLSSIEGLVGDPTLAAYNASKGGVRLFTKSAALHCARSGYRIRVNSVHPGYIWTPMVQGLTADTPDQEAARQKLIDLHPLGHLGEADDIAYGILFLASDESKFMTGSELVIDGGYTAQ</sequence>
<dbReference type="STRING" id="634177.GLX_27910"/>
<dbReference type="NCBIfam" id="NF005559">
    <property type="entry name" value="PRK07231.1"/>
    <property type="match status" value="1"/>
</dbReference>
<dbReference type="PATRIC" id="fig|634177.7.peg.3106"/>
<dbReference type="PRINTS" id="PR00081">
    <property type="entry name" value="GDHRDH"/>
</dbReference>
<dbReference type="PANTHER" id="PTHR24321:SF15">
    <property type="entry name" value="OXIDOREDUCTASE UCPA"/>
    <property type="match status" value="1"/>
</dbReference>
<organism evidence="4 5">
    <name type="scientific">Komagataeibacter medellinensis (strain NBRC 3288 / BCRC 11682 / LMG 1693 / Kondo 51)</name>
    <name type="common">Gluconacetobacter medellinensis</name>
    <dbReference type="NCBI Taxonomy" id="634177"/>
    <lineage>
        <taxon>Bacteria</taxon>
        <taxon>Pseudomonadati</taxon>
        <taxon>Pseudomonadota</taxon>
        <taxon>Alphaproteobacteria</taxon>
        <taxon>Acetobacterales</taxon>
        <taxon>Acetobacteraceae</taxon>
        <taxon>Komagataeibacter</taxon>
    </lineage>
</organism>
<dbReference type="InterPro" id="IPR002347">
    <property type="entry name" value="SDR_fam"/>
</dbReference>
<dbReference type="InterPro" id="IPR020904">
    <property type="entry name" value="Sc_DH/Rdtase_CS"/>
</dbReference>
<evidence type="ECO:0000259" key="3">
    <source>
        <dbReference type="SMART" id="SM00822"/>
    </source>
</evidence>
<dbReference type="FunFam" id="3.40.50.720:FF:000084">
    <property type="entry name" value="Short-chain dehydrogenase reductase"/>
    <property type="match status" value="1"/>
</dbReference>
<dbReference type="KEGG" id="gxy:GLX_27910"/>
<reference evidence="5" key="1">
    <citation type="journal article" date="2011" name="J. Bacteriol.">
        <title>Complete genome sequence of NBRC 3288, a unique cellulose-nonproducing strain of Gluconacetobacter xylinus isolated from vinegar.</title>
        <authorList>
            <person name="Ogino H."/>
            <person name="Azuma Y."/>
            <person name="Hosoyama A."/>
            <person name="Nakazawa H."/>
            <person name="Matsutani M."/>
            <person name="Hasegawa A."/>
            <person name="Otsuyama K."/>
            <person name="Matsushita K."/>
            <person name="Fujita N."/>
            <person name="Shirai M."/>
        </authorList>
    </citation>
    <scope>NUCLEOTIDE SEQUENCE [LARGE SCALE GENOMIC DNA]</scope>
    <source>
        <strain evidence="5">NBRC 3288 / BCRC 11682 / LMG 1693</strain>
    </source>
</reference>
<dbReference type="SUPFAM" id="SSF51735">
    <property type="entry name" value="NAD(P)-binding Rossmann-fold domains"/>
    <property type="match status" value="1"/>
</dbReference>
<dbReference type="AlphaFoldDB" id="G2I3N6"/>
<dbReference type="SMART" id="SM00822">
    <property type="entry name" value="PKS_KR"/>
    <property type="match status" value="1"/>
</dbReference>
<dbReference type="InterPro" id="IPR036291">
    <property type="entry name" value="NAD(P)-bd_dom_sf"/>
</dbReference>
<dbReference type="PROSITE" id="PS00061">
    <property type="entry name" value="ADH_SHORT"/>
    <property type="match status" value="1"/>
</dbReference>
<dbReference type="Proteomes" id="UP000009044">
    <property type="component" value="Chromosome"/>
</dbReference>
<name>G2I3N6_KOMMN</name>
<dbReference type="GO" id="GO:0016491">
    <property type="term" value="F:oxidoreductase activity"/>
    <property type="evidence" value="ECO:0007669"/>
    <property type="project" value="UniProtKB-KW"/>
</dbReference>
<protein>
    <submittedName>
        <fullName evidence="4">Oxidoreductase</fullName>
    </submittedName>
</protein>
<gene>
    <name evidence="4" type="ordered locus">GLX_27910</name>
</gene>
<dbReference type="Pfam" id="PF13561">
    <property type="entry name" value="adh_short_C2"/>
    <property type="match status" value="1"/>
</dbReference>
<evidence type="ECO:0000256" key="2">
    <source>
        <dbReference type="ARBA" id="ARBA00023002"/>
    </source>
</evidence>
<feature type="domain" description="Ketoreductase" evidence="3">
    <location>
        <begin position="8"/>
        <end position="195"/>
    </location>
</feature>
<evidence type="ECO:0000313" key="5">
    <source>
        <dbReference type="Proteomes" id="UP000009044"/>
    </source>
</evidence>
<evidence type="ECO:0000313" key="4">
    <source>
        <dbReference type="EMBL" id="BAK85203.1"/>
    </source>
</evidence>
<dbReference type="PANTHER" id="PTHR24321">
    <property type="entry name" value="DEHYDROGENASES, SHORT CHAIN"/>
    <property type="match status" value="1"/>
</dbReference>
<dbReference type="HOGENOM" id="CLU_010194_1_0_5"/>
<dbReference type="PRINTS" id="PR00080">
    <property type="entry name" value="SDRFAMILY"/>
</dbReference>
<proteinExistence type="inferred from homology"/>
<evidence type="ECO:0000256" key="1">
    <source>
        <dbReference type="ARBA" id="ARBA00006484"/>
    </source>
</evidence>
<dbReference type="eggNOG" id="COG1028">
    <property type="taxonomic scope" value="Bacteria"/>
</dbReference>
<dbReference type="EMBL" id="AP012159">
    <property type="protein sequence ID" value="BAK85203.1"/>
    <property type="molecule type" value="Genomic_DNA"/>
</dbReference>
<dbReference type="InterPro" id="IPR057326">
    <property type="entry name" value="KR_dom"/>
</dbReference>